<dbReference type="Gene3D" id="1.10.8.60">
    <property type="match status" value="1"/>
</dbReference>
<dbReference type="SMART" id="SM00091">
    <property type="entry name" value="PAS"/>
    <property type="match status" value="1"/>
</dbReference>
<keyword evidence="3" id="KW-0805">Transcription regulation</keyword>
<dbReference type="PROSITE" id="PS50112">
    <property type="entry name" value="PAS"/>
    <property type="match status" value="1"/>
</dbReference>
<dbReference type="STRING" id="263475.AMD00_18925"/>
<comment type="caution">
    <text evidence="7">The sequence shown here is derived from an EMBL/GenBank/DDBJ whole genome shotgun (WGS) entry which is preliminary data.</text>
</comment>
<dbReference type="Pfam" id="PF25601">
    <property type="entry name" value="AAA_lid_14"/>
    <property type="match status" value="1"/>
</dbReference>
<gene>
    <name evidence="7" type="ORF">AMD00_18925</name>
</gene>
<evidence type="ECO:0000259" key="5">
    <source>
        <dbReference type="PROSITE" id="PS50045"/>
    </source>
</evidence>
<dbReference type="GO" id="GO:0005524">
    <property type="term" value="F:ATP binding"/>
    <property type="evidence" value="ECO:0007669"/>
    <property type="project" value="UniProtKB-KW"/>
</dbReference>
<dbReference type="InterPro" id="IPR035965">
    <property type="entry name" value="PAS-like_dom_sf"/>
</dbReference>
<dbReference type="Gene3D" id="3.30.450.20">
    <property type="entry name" value="PAS domain"/>
    <property type="match status" value="1"/>
</dbReference>
<dbReference type="Pfam" id="PF00989">
    <property type="entry name" value="PAS"/>
    <property type="match status" value="1"/>
</dbReference>
<sequence length="435" mass="50054">MKPIDNDLTPFYRHATEHASVGIHAVNAQGQTIIYNDKMKEIEGLNLKDVIDRSILELFQFEQEESTLLQVLQTGEKVLNVKQTYWNHNGQEITTINDTFPVFENDALIGAIEFARDITTLEKLVYQPLRRYGEPITFSSITAVSAPMKAVIQTAEKAAIARLPVLLIGESGTGKDLIAEGIHHNLDPVNQHFITIFCQRSDSAILEKLYESTNSLQNCTIFCERIEFLSLTLQEKLLQLLEENHMKNHMFIASIGGDPIDLIASGQLLKELYYFFASVTINVPPLHSRREDIKPFIENFLKRHRQRFGSNIQALSSEVNELFHLYDWPGNLKELEILLEEIVSMVTTEELITFEMLPLHFKWKVQALRDSSHDASYFVVQNTKELLPLDEYLREAEEYYLQKALNMYEGNITKTANALGMSRQNLQYRIRKMKK</sequence>
<dbReference type="Proteomes" id="UP000036867">
    <property type="component" value="Unassembled WGS sequence"/>
</dbReference>
<dbReference type="Gene3D" id="1.10.10.60">
    <property type="entry name" value="Homeodomain-like"/>
    <property type="match status" value="1"/>
</dbReference>
<evidence type="ECO:0000256" key="3">
    <source>
        <dbReference type="ARBA" id="ARBA00023015"/>
    </source>
</evidence>
<keyword evidence="8" id="KW-1185">Reference proteome</keyword>
<dbReference type="GO" id="GO:0043565">
    <property type="term" value="F:sequence-specific DNA binding"/>
    <property type="evidence" value="ECO:0007669"/>
    <property type="project" value="InterPro"/>
</dbReference>
<dbReference type="InterPro" id="IPR000014">
    <property type="entry name" value="PAS"/>
</dbReference>
<proteinExistence type="predicted"/>
<evidence type="ECO:0000259" key="6">
    <source>
        <dbReference type="PROSITE" id="PS50112"/>
    </source>
</evidence>
<dbReference type="PANTHER" id="PTHR32071:SF74">
    <property type="entry name" value="TRANSCRIPTIONAL ACTIVATOR ROCR"/>
    <property type="match status" value="1"/>
</dbReference>
<dbReference type="PROSITE" id="PS00675">
    <property type="entry name" value="SIGMA54_INTERACT_1"/>
    <property type="match status" value="1"/>
</dbReference>
<evidence type="ECO:0000313" key="7">
    <source>
        <dbReference type="EMBL" id="KOO47719.1"/>
    </source>
</evidence>
<evidence type="ECO:0000256" key="1">
    <source>
        <dbReference type="ARBA" id="ARBA00022741"/>
    </source>
</evidence>
<dbReference type="InterPro" id="IPR002197">
    <property type="entry name" value="HTH_Fis"/>
</dbReference>
<dbReference type="NCBIfam" id="TIGR00229">
    <property type="entry name" value="sensory_box"/>
    <property type="match status" value="1"/>
</dbReference>
<reference evidence="8" key="1">
    <citation type="submission" date="2015-08" db="EMBL/GenBank/DDBJ databases">
        <title>Fjat-10028 dsm 16317.</title>
        <authorList>
            <person name="Liu B."/>
            <person name="Wang J."/>
            <person name="Zhu Y."/>
            <person name="Liu G."/>
            <person name="Chen Q."/>
            <person name="Chen Z."/>
            <person name="Lan J."/>
            <person name="Che J."/>
            <person name="Ge C."/>
            <person name="Shi H."/>
            <person name="Pan Z."/>
            <person name="Liu X."/>
        </authorList>
    </citation>
    <scope>NUCLEOTIDE SEQUENCE [LARGE SCALE GENOMIC DNA]</scope>
    <source>
        <strain evidence="8">DSM 16317</strain>
    </source>
</reference>
<dbReference type="GeneID" id="301138171"/>
<keyword evidence="2" id="KW-0067">ATP-binding</keyword>
<feature type="domain" description="Sigma-54 factor interaction" evidence="5">
    <location>
        <begin position="141"/>
        <end position="344"/>
    </location>
</feature>
<dbReference type="InterPro" id="IPR027417">
    <property type="entry name" value="P-loop_NTPase"/>
</dbReference>
<evidence type="ECO:0000256" key="2">
    <source>
        <dbReference type="ARBA" id="ARBA00022840"/>
    </source>
</evidence>
<dbReference type="Gene3D" id="3.40.50.300">
    <property type="entry name" value="P-loop containing nucleotide triphosphate hydrolases"/>
    <property type="match status" value="1"/>
</dbReference>
<evidence type="ECO:0000256" key="4">
    <source>
        <dbReference type="ARBA" id="ARBA00023163"/>
    </source>
</evidence>
<dbReference type="RefSeq" id="WP_053418594.1">
    <property type="nucleotide sequence ID" value="NZ_JBCMNK010000030.1"/>
</dbReference>
<dbReference type="SUPFAM" id="SSF55785">
    <property type="entry name" value="PYP-like sensor domain (PAS domain)"/>
    <property type="match status" value="1"/>
</dbReference>
<dbReference type="PROSITE" id="PS50045">
    <property type="entry name" value="SIGMA54_INTERACT_4"/>
    <property type="match status" value="1"/>
</dbReference>
<dbReference type="EMBL" id="LILB01000008">
    <property type="protein sequence ID" value="KOO47719.1"/>
    <property type="molecule type" value="Genomic_DNA"/>
</dbReference>
<dbReference type="Pfam" id="PF02954">
    <property type="entry name" value="HTH_8"/>
    <property type="match status" value="1"/>
</dbReference>
<keyword evidence="4" id="KW-0804">Transcription</keyword>
<protein>
    <submittedName>
        <fullName evidence="7">Transcriptional regulator</fullName>
    </submittedName>
</protein>
<dbReference type="InterPro" id="IPR025662">
    <property type="entry name" value="Sigma_54_int_dom_ATP-bd_1"/>
</dbReference>
<dbReference type="OrthoDB" id="9771372at2"/>
<dbReference type="CDD" id="cd00130">
    <property type="entry name" value="PAS"/>
    <property type="match status" value="1"/>
</dbReference>
<dbReference type="InterPro" id="IPR013767">
    <property type="entry name" value="PAS_fold"/>
</dbReference>
<dbReference type="PANTHER" id="PTHR32071">
    <property type="entry name" value="TRANSCRIPTIONAL REGULATORY PROTEIN"/>
    <property type="match status" value="1"/>
</dbReference>
<keyword evidence="1" id="KW-0547">Nucleotide-binding</keyword>
<dbReference type="InterPro" id="IPR009057">
    <property type="entry name" value="Homeodomain-like_sf"/>
</dbReference>
<dbReference type="PATRIC" id="fig|263475.3.peg.2632"/>
<dbReference type="InterPro" id="IPR002078">
    <property type="entry name" value="Sigma_54_int"/>
</dbReference>
<dbReference type="GO" id="GO:0006355">
    <property type="term" value="P:regulation of DNA-templated transcription"/>
    <property type="evidence" value="ECO:0007669"/>
    <property type="project" value="InterPro"/>
</dbReference>
<evidence type="ECO:0000313" key="8">
    <source>
        <dbReference type="Proteomes" id="UP000036867"/>
    </source>
</evidence>
<dbReference type="Pfam" id="PF14532">
    <property type="entry name" value="Sigma54_activ_2"/>
    <property type="match status" value="1"/>
</dbReference>
<organism evidence="7 8">
    <name type="scientific">Viridibacillus arvi</name>
    <dbReference type="NCBI Taxonomy" id="263475"/>
    <lineage>
        <taxon>Bacteria</taxon>
        <taxon>Bacillati</taxon>
        <taxon>Bacillota</taxon>
        <taxon>Bacilli</taxon>
        <taxon>Bacillales</taxon>
        <taxon>Caryophanaceae</taxon>
        <taxon>Viridibacillus</taxon>
    </lineage>
</organism>
<dbReference type="PRINTS" id="PR01590">
    <property type="entry name" value="HTHFIS"/>
</dbReference>
<accession>A0A0M0L9K3</accession>
<dbReference type="AlphaFoldDB" id="A0A0M0L9K3"/>
<feature type="domain" description="PAS" evidence="6">
    <location>
        <begin position="8"/>
        <end position="65"/>
    </location>
</feature>
<name>A0A0M0L9K3_9BACL</name>
<dbReference type="SUPFAM" id="SSF52540">
    <property type="entry name" value="P-loop containing nucleoside triphosphate hydrolases"/>
    <property type="match status" value="1"/>
</dbReference>
<dbReference type="InterPro" id="IPR058031">
    <property type="entry name" value="AAA_lid_NorR"/>
</dbReference>
<dbReference type="SUPFAM" id="SSF46689">
    <property type="entry name" value="Homeodomain-like"/>
    <property type="match status" value="1"/>
</dbReference>